<dbReference type="Proteomes" id="UP000007058">
    <property type="component" value="Chromosome"/>
</dbReference>
<reference evidence="1 2" key="1">
    <citation type="journal article" date="2005" name="DNA Res.">
        <title>Complete genome sequence of the facultative anaerobic magnetotactic bacterium Magnetospirillum sp. strain AMB-1.</title>
        <authorList>
            <person name="Matsunaga T."/>
            <person name="Okamura Y."/>
            <person name="Fukuda Y."/>
            <person name="Wahyudi A.T."/>
            <person name="Murase Y."/>
            <person name="Takeyama H."/>
        </authorList>
    </citation>
    <scope>NUCLEOTIDE SEQUENCE [LARGE SCALE GENOMIC DNA]</scope>
    <source>
        <strain evidence="2">ATCC 700264 / AMB-1</strain>
    </source>
</reference>
<dbReference type="STRING" id="342108.amb3242"/>
<gene>
    <name evidence="1" type="ordered locus">amb3242</name>
</gene>
<evidence type="ECO:0008006" key="3">
    <source>
        <dbReference type="Google" id="ProtNLM"/>
    </source>
</evidence>
<protein>
    <recommendedName>
        <fullName evidence="3">DUF3108 domain-containing protein</fullName>
    </recommendedName>
</protein>
<organism evidence="1 2">
    <name type="scientific">Paramagnetospirillum magneticum (strain ATCC 700264 / AMB-1)</name>
    <name type="common">Magnetospirillum magneticum</name>
    <dbReference type="NCBI Taxonomy" id="342108"/>
    <lineage>
        <taxon>Bacteria</taxon>
        <taxon>Pseudomonadati</taxon>
        <taxon>Pseudomonadota</taxon>
        <taxon>Alphaproteobacteria</taxon>
        <taxon>Rhodospirillales</taxon>
        <taxon>Magnetospirillaceae</taxon>
        <taxon>Paramagnetospirillum</taxon>
    </lineage>
</organism>
<dbReference type="Pfam" id="PF19630">
    <property type="entry name" value="DUF6134"/>
    <property type="match status" value="1"/>
</dbReference>
<dbReference type="EMBL" id="AP007255">
    <property type="protein sequence ID" value="BAE52046.1"/>
    <property type="molecule type" value="Genomic_DNA"/>
</dbReference>
<keyword evidence="2" id="KW-1185">Reference proteome</keyword>
<dbReference type="HOGENOM" id="CLU_083030_0_0_5"/>
<evidence type="ECO:0000313" key="1">
    <source>
        <dbReference type="EMBL" id="BAE52046.1"/>
    </source>
</evidence>
<name>Q2W279_PARM1</name>
<accession>Q2W279</accession>
<dbReference type="AlphaFoldDB" id="Q2W279"/>
<proteinExistence type="predicted"/>
<sequence>MCGPRFAGGRLSQQRDPPRMRSVRSLIAAFALLVAAKAAVAMPHFLAKQTDQSLSFTVTRNGGAIGYHNFVFRPRKGGVEVRVEADIRVSFLLIPFFVFEQQGVEIWESGRLVSMDYVTNDDGARHSVKAERAGSRLRVSVDGKPPTTHPEMLPGSLWYPPSPDTTMMLDPGDGSPTPLKVQALGEDTISVRGKPTRATRWLWDDGLRRELWYDADQTLVQVWIRGDDGSDIYYVLR</sequence>
<dbReference type="KEGG" id="mag:amb3242"/>
<dbReference type="InterPro" id="IPR045767">
    <property type="entry name" value="DUF6134"/>
</dbReference>
<evidence type="ECO:0000313" key="2">
    <source>
        <dbReference type="Proteomes" id="UP000007058"/>
    </source>
</evidence>